<dbReference type="Gene3D" id="2.60.120.10">
    <property type="entry name" value="Jelly Rolls"/>
    <property type="match status" value="1"/>
</dbReference>
<reference evidence="2 3" key="1">
    <citation type="submission" date="2020-08" db="EMBL/GenBank/DDBJ databases">
        <title>Bridging the membrane lipid divide: bacteria of the FCB group superphylum have the potential to synthesize archaeal ether lipids.</title>
        <authorList>
            <person name="Villanueva L."/>
            <person name="Von Meijenfeldt F.A.B."/>
            <person name="Westbye A.B."/>
            <person name="Yadav S."/>
            <person name="Hopmans E.C."/>
            <person name="Dutilh B.E."/>
            <person name="Sinninghe Damste J.S."/>
        </authorList>
    </citation>
    <scope>NUCLEOTIDE SEQUENCE [LARGE SCALE GENOMIC DNA]</scope>
    <source>
        <strain evidence="2">NIOZ-UU30</strain>
    </source>
</reference>
<sequence>MKESITDLIVKIPMFAGLNPDELAIVEKRIKLFEIEQGKTLFKEGEQGDYVCFVLDGRLDVTIKTVTGDDFVLNTLQMNTSGA</sequence>
<dbReference type="InterPro" id="IPR014710">
    <property type="entry name" value="RmlC-like_jellyroll"/>
</dbReference>
<dbReference type="Proteomes" id="UP000603434">
    <property type="component" value="Unassembled WGS sequence"/>
</dbReference>
<dbReference type="EMBL" id="JACNJH010000125">
    <property type="protein sequence ID" value="MBC8361182.1"/>
    <property type="molecule type" value="Genomic_DNA"/>
</dbReference>
<evidence type="ECO:0000313" key="2">
    <source>
        <dbReference type="EMBL" id="MBC8361182.1"/>
    </source>
</evidence>
<evidence type="ECO:0000259" key="1">
    <source>
        <dbReference type="PROSITE" id="PS50042"/>
    </source>
</evidence>
<organism evidence="2 3">
    <name type="scientific">Candidatus Desulfatibia profunda</name>
    <dbReference type="NCBI Taxonomy" id="2841695"/>
    <lineage>
        <taxon>Bacteria</taxon>
        <taxon>Pseudomonadati</taxon>
        <taxon>Thermodesulfobacteriota</taxon>
        <taxon>Desulfobacteria</taxon>
        <taxon>Desulfobacterales</taxon>
        <taxon>Desulfobacterales incertae sedis</taxon>
        <taxon>Candidatus Desulfatibia</taxon>
    </lineage>
</organism>
<comment type="caution">
    <text evidence="2">The sequence shown here is derived from an EMBL/GenBank/DDBJ whole genome shotgun (WGS) entry which is preliminary data.</text>
</comment>
<accession>A0A8J6NS89</accession>
<dbReference type="PROSITE" id="PS50042">
    <property type="entry name" value="CNMP_BINDING_3"/>
    <property type="match status" value="1"/>
</dbReference>
<dbReference type="Pfam" id="PF00027">
    <property type="entry name" value="cNMP_binding"/>
    <property type="match status" value="1"/>
</dbReference>
<dbReference type="SUPFAM" id="SSF51206">
    <property type="entry name" value="cAMP-binding domain-like"/>
    <property type="match status" value="1"/>
</dbReference>
<protein>
    <recommendedName>
        <fullName evidence="1">Cyclic nucleotide-binding domain-containing protein</fullName>
    </recommendedName>
</protein>
<dbReference type="CDD" id="cd00038">
    <property type="entry name" value="CAP_ED"/>
    <property type="match status" value="1"/>
</dbReference>
<proteinExistence type="predicted"/>
<gene>
    <name evidence="2" type="ORF">H8E23_07275</name>
</gene>
<dbReference type="InterPro" id="IPR018490">
    <property type="entry name" value="cNMP-bd_dom_sf"/>
</dbReference>
<feature type="domain" description="Cyclic nucleotide-binding" evidence="1">
    <location>
        <begin position="14"/>
        <end position="83"/>
    </location>
</feature>
<evidence type="ECO:0000313" key="3">
    <source>
        <dbReference type="Proteomes" id="UP000603434"/>
    </source>
</evidence>
<name>A0A8J6NS89_9BACT</name>
<dbReference type="InterPro" id="IPR000595">
    <property type="entry name" value="cNMP-bd_dom"/>
</dbReference>
<dbReference type="AlphaFoldDB" id="A0A8J6NS89"/>